<dbReference type="SUPFAM" id="SSF48452">
    <property type="entry name" value="TPR-like"/>
    <property type="match status" value="1"/>
</dbReference>
<evidence type="ECO:0000256" key="9">
    <source>
        <dbReference type="PROSITE-ProRule" id="PRU01373"/>
    </source>
</evidence>
<keyword evidence="3" id="KW-0328">Glycosyltransferase</keyword>
<dbReference type="InterPro" id="IPR050979">
    <property type="entry name" value="LD-transpeptidase"/>
</dbReference>
<dbReference type="Pfam" id="PF03734">
    <property type="entry name" value="YkuD"/>
    <property type="match status" value="1"/>
</dbReference>
<evidence type="ECO:0000256" key="1">
    <source>
        <dbReference type="ARBA" id="ARBA00004752"/>
    </source>
</evidence>
<keyword evidence="8 9" id="KW-0961">Cell wall biogenesis/degradation</keyword>
<keyword evidence="7 9" id="KW-0573">Peptidoglycan synthesis</keyword>
<evidence type="ECO:0000313" key="13">
    <source>
        <dbReference type="EMBL" id="AGA57600.1"/>
    </source>
</evidence>
<dbReference type="HOGENOM" id="CLU_573461_0_0_9"/>
<feature type="active site" description="Nucleophile" evidence="9">
    <location>
        <position position="423"/>
    </location>
</feature>
<keyword evidence="11" id="KW-0472">Membrane</keyword>
<protein>
    <recommendedName>
        <fullName evidence="12">L,D-TPase catalytic domain-containing protein</fullName>
    </recommendedName>
</protein>
<feature type="region of interest" description="Disordered" evidence="10">
    <location>
        <begin position="303"/>
        <end position="329"/>
    </location>
</feature>
<dbReference type="KEGG" id="tco:Theco_1445"/>
<dbReference type="OrthoDB" id="9787225at2"/>
<keyword evidence="11" id="KW-1133">Transmembrane helix</keyword>
<dbReference type="PROSITE" id="PS52029">
    <property type="entry name" value="LD_TPASE"/>
    <property type="match status" value="1"/>
</dbReference>
<comment type="similarity">
    <text evidence="2">Belongs to the YkuD family.</text>
</comment>
<keyword evidence="6 9" id="KW-0133">Cell shape</keyword>
<evidence type="ECO:0000256" key="7">
    <source>
        <dbReference type="ARBA" id="ARBA00022984"/>
    </source>
</evidence>
<evidence type="ECO:0000256" key="5">
    <source>
        <dbReference type="ARBA" id="ARBA00022801"/>
    </source>
</evidence>
<keyword evidence="5" id="KW-0378">Hydrolase</keyword>
<dbReference type="InterPro" id="IPR005490">
    <property type="entry name" value="LD_TPept_cat_dom"/>
</dbReference>
<feature type="compositionally biased region" description="Low complexity" evidence="10">
    <location>
        <begin position="114"/>
        <end position="123"/>
    </location>
</feature>
<dbReference type="eggNOG" id="COG0457">
    <property type="taxonomic scope" value="Bacteria"/>
</dbReference>
<dbReference type="Gene3D" id="1.25.40.10">
    <property type="entry name" value="Tetratricopeptide repeat domain"/>
    <property type="match status" value="1"/>
</dbReference>
<feature type="transmembrane region" description="Helical" evidence="11">
    <location>
        <begin position="85"/>
        <end position="102"/>
    </location>
</feature>
<dbReference type="PANTHER" id="PTHR30582:SF24">
    <property type="entry name" value="L,D-TRANSPEPTIDASE ERFK_SRFK-RELATED"/>
    <property type="match status" value="1"/>
</dbReference>
<proteinExistence type="inferred from homology"/>
<dbReference type="RefSeq" id="WP_015254355.1">
    <property type="nucleotide sequence ID" value="NC_019897.1"/>
</dbReference>
<dbReference type="eggNOG" id="COG1376">
    <property type="taxonomic scope" value="Bacteria"/>
</dbReference>
<dbReference type="GO" id="GO:0018104">
    <property type="term" value="P:peptidoglycan-protein cross-linking"/>
    <property type="evidence" value="ECO:0007669"/>
    <property type="project" value="TreeGrafter"/>
</dbReference>
<feature type="region of interest" description="Disordered" evidence="10">
    <location>
        <begin position="104"/>
        <end position="151"/>
    </location>
</feature>
<feature type="active site" description="Proton donor/acceptor" evidence="9">
    <location>
        <position position="407"/>
    </location>
</feature>
<evidence type="ECO:0000256" key="6">
    <source>
        <dbReference type="ARBA" id="ARBA00022960"/>
    </source>
</evidence>
<dbReference type="PANTHER" id="PTHR30582">
    <property type="entry name" value="L,D-TRANSPEPTIDASE"/>
    <property type="match status" value="1"/>
</dbReference>
<sequence length="481" mass="52449">MEEQADIEYLKQYVRLHPDNRMAWYLLGRAYMQQGKEAKANYCFLQAGDIYEAYERKRHPLADAAPREALEQWNRGRRRRLAKRAALLAVMLIGLVAVTTGAPDGHRGAERTAADAPAAATEGSTGQPVRSDGGDGPAVRPDDRPAAEGIRPVAVRVVDPAAGSPVGEALETLLYGTRLPVRGIAVQLAQQDGWRIWNSAADGLLLAVERSDSDAGEAVVRLFDPEACVCTPADASESLGLLEAWSERREQWWVLRSAIRRYAESTGEWPASLDDLVRPYPDNWLAGDSPVLRELFAPAAEAERKASLRPSPEAGMPAEGGFAAWNAGTPDGLPESPLEIIVDKANHRLALVSGNVILRNYEIGLGGDRTPEGVFVISEKVKNPNGREDGEFGSRGMTLSDTDYAIHGTNEPDSIGRDESLGCIRMAKEDLEELYDMTPLGTRVTIASGVLPDEISAPAERFRLEATQDETNPGKVYRWLT</sequence>
<dbReference type="InterPro" id="IPR038063">
    <property type="entry name" value="Transpep_catalytic_dom"/>
</dbReference>
<name>L0EEM6_THECK</name>
<evidence type="ECO:0000259" key="12">
    <source>
        <dbReference type="PROSITE" id="PS52029"/>
    </source>
</evidence>
<evidence type="ECO:0000256" key="2">
    <source>
        <dbReference type="ARBA" id="ARBA00005992"/>
    </source>
</evidence>
<dbReference type="Gene3D" id="2.40.440.10">
    <property type="entry name" value="L,D-transpeptidase catalytic domain-like"/>
    <property type="match status" value="1"/>
</dbReference>
<keyword evidence="4" id="KW-0808">Transferase</keyword>
<keyword evidence="14" id="KW-1185">Reference proteome</keyword>
<evidence type="ECO:0000256" key="8">
    <source>
        <dbReference type="ARBA" id="ARBA00023316"/>
    </source>
</evidence>
<accession>L0EEM6</accession>
<dbReference type="InterPro" id="IPR011990">
    <property type="entry name" value="TPR-like_helical_dom_sf"/>
</dbReference>
<evidence type="ECO:0000256" key="10">
    <source>
        <dbReference type="SAM" id="MobiDB-lite"/>
    </source>
</evidence>
<comment type="pathway">
    <text evidence="1 9">Cell wall biogenesis; peptidoglycan biosynthesis.</text>
</comment>
<dbReference type="Proteomes" id="UP000010795">
    <property type="component" value="Chromosome"/>
</dbReference>
<dbReference type="UniPathway" id="UPA00219"/>
<reference evidence="14" key="1">
    <citation type="submission" date="2012-01" db="EMBL/GenBank/DDBJ databases">
        <title>Complete sequence of chromosome of Thermobacillus composti KWC4.</title>
        <authorList>
            <person name="Lucas S."/>
            <person name="Han J."/>
            <person name="Lapidus A."/>
            <person name="Cheng J.-F."/>
            <person name="Goodwin L."/>
            <person name="Pitluck S."/>
            <person name="Peters L."/>
            <person name="Ovchinnikova G."/>
            <person name="Teshima H."/>
            <person name="Detter J.C."/>
            <person name="Han C."/>
            <person name="Tapia R."/>
            <person name="Land M."/>
            <person name="Hauser L."/>
            <person name="Kyrpides N."/>
            <person name="Ivanova N."/>
            <person name="Pagani I."/>
            <person name="Anderson I."/>
            <person name="Woyke T."/>
        </authorList>
    </citation>
    <scope>NUCLEOTIDE SEQUENCE [LARGE SCALE GENOMIC DNA]</scope>
    <source>
        <strain evidence="14">DSM 18247 / JCM 13945 / KWC4</strain>
    </source>
</reference>
<dbReference type="CDD" id="cd16913">
    <property type="entry name" value="YkuD_like"/>
    <property type="match status" value="1"/>
</dbReference>
<evidence type="ECO:0000256" key="3">
    <source>
        <dbReference type="ARBA" id="ARBA00022676"/>
    </source>
</evidence>
<feature type="compositionally biased region" description="Basic and acidic residues" evidence="10">
    <location>
        <begin position="104"/>
        <end position="113"/>
    </location>
</feature>
<dbReference type="GO" id="GO:0071972">
    <property type="term" value="F:peptidoglycan L,D-transpeptidase activity"/>
    <property type="evidence" value="ECO:0007669"/>
    <property type="project" value="TreeGrafter"/>
</dbReference>
<dbReference type="AlphaFoldDB" id="L0EEM6"/>
<feature type="domain" description="L,D-TPase catalytic" evidence="12">
    <location>
        <begin position="338"/>
        <end position="447"/>
    </location>
</feature>
<evidence type="ECO:0000256" key="11">
    <source>
        <dbReference type="SAM" id="Phobius"/>
    </source>
</evidence>
<dbReference type="EMBL" id="CP003255">
    <property type="protein sequence ID" value="AGA57600.1"/>
    <property type="molecule type" value="Genomic_DNA"/>
</dbReference>
<dbReference type="GO" id="GO:0008360">
    <property type="term" value="P:regulation of cell shape"/>
    <property type="evidence" value="ECO:0007669"/>
    <property type="project" value="UniProtKB-UniRule"/>
</dbReference>
<gene>
    <name evidence="13" type="ordered locus">Theco_1445</name>
</gene>
<dbReference type="STRING" id="717605.Theco_1445"/>
<dbReference type="SUPFAM" id="SSF141523">
    <property type="entry name" value="L,D-transpeptidase catalytic domain-like"/>
    <property type="match status" value="1"/>
</dbReference>
<dbReference type="GO" id="GO:0016757">
    <property type="term" value="F:glycosyltransferase activity"/>
    <property type="evidence" value="ECO:0007669"/>
    <property type="project" value="UniProtKB-KW"/>
</dbReference>
<dbReference type="GO" id="GO:0005576">
    <property type="term" value="C:extracellular region"/>
    <property type="evidence" value="ECO:0007669"/>
    <property type="project" value="TreeGrafter"/>
</dbReference>
<evidence type="ECO:0000256" key="4">
    <source>
        <dbReference type="ARBA" id="ARBA00022679"/>
    </source>
</evidence>
<keyword evidence="11" id="KW-0812">Transmembrane</keyword>
<dbReference type="GO" id="GO:0071555">
    <property type="term" value="P:cell wall organization"/>
    <property type="evidence" value="ECO:0007669"/>
    <property type="project" value="UniProtKB-UniRule"/>
</dbReference>
<evidence type="ECO:0000313" key="14">
    <source>
        <dbReference type="Proteomes" id="UP000010795"/>
    </source>
</evidence>
<organism evidence="13 14">
    <name type="scientific">Thermobacillus composti (strain DSM 18247 / JCM 13945 / KWC4)</name>
    <dbReference type="NCBI Taxonomy" id="717605"/>
    <lineage>
        <taxon>Bacteria</taxon>
        <taxon>Bacillati</taxon>
        <taxon>Bacillota</taxon>
        <taxon>Bacilli</taxon>
        <taxon>Bacillales</taxon>
        <taxon>Paenibacillaceae</taxon>
        <taxon>Thermobacillus</taxon>
    </lineage>
</organism>